<dbReference type="Proteomes" id="UP000708148">
    <property type="component" value="Unassembled WGS sequence"/>
</dbReference>
<keyword evidence="1" id="KW-0067">ATP-binding</keyword>
<keyword evidence="5" id="KW-1185">Reference proteome</keyword>
<feature type="domain" description="ATPase AAA-type core" evidence="3">
    <location>
        <begin position="150"/>
        <end position="199"/>
    </location>
</feature>
<comment type="caution">
    <text evidence="4">The sequence shown here is derived from an EMBL/GenBank/DDBJ whole genome shotgun (WGS) entry which is preliminary data.</text>
</comment>
<dbReference type="EMBL" id="CAJHUC010001167">
    <property type="protein sequence ID" value="CAD7700066.1"/>
    <property type="molecule type" value="Genomic_DNA"/>
</dbReference>
<dbReference type="PANTHER" id="PTHR23070">
    <property type="entry name" value="BCS1 AAA-TYPE ATPASE"/>
    <property type="match status" value="1"/>
</dbReference>
<gene>
    <name evidence="4" type="ORF">OSTQU699_LOCUS5425</name>
</gene>
<dbReference type="GO" id="GO:0016887">
    <property type="term" value="F:ATP hydrolysis activity"/>
    <property type="evidence" value="ECO:0007669"/>
    <property type="project" value="InterPro"/>
</dbReference>
<sequence>MHIRFVLSRLQCVFPNVPLHHVQALAQYTHRHIISIPLSRVRTNQELMDLVFDQSCRVEGNSTKYELPFKKTIFVMEDIDAACDVVKRRSSAAPKSEKAKAPTGPGADPKKAKEKGTGTPKNADPPASSNSEEDGVKGTSFLDKLHDRNDELNLAGVLNVLDGVVDCPNRIVVMTTNHPEKLDPALIRPGRVNKQLYLGYLRLEEALQMVEHYFGELTETEKYSFTSVFPNLTTSPAALEIICASCNVVDDLVACIKDEHPEYASPQSAVGCENTCSSGVVAGCGTQGKIGDRGGVDEVGPSTSIAVPKTRFDTALSPRVQETKLADSQIAGL</sequence>
<name>A0A8S1J2U9_9CHLO</name>
<dbReference type="OrthoDB" id="541358at2759"/>
<dbReference type="GO" id="GO:0005524">
    <property type="term" value="F:ATP binding"/>
    <property type="evidence" value="ECO:0007669"/>
    <property type="project" value="UniProtKB-KW"/>
</dbReference>
<dbReference type="InterPro" id="IPR003959">
    <property type="entry name" value="ATPase_AAA_core"/>
</dbReference>
<proteinExistence type="inferred from homology"/>
<evidence type="ECO:0000259" key="3">
    <source>
        <dbReference type="Pfam" id="PF00004"/>
    </source>
</evidence>
<organism evidence="4 5">
    <name type="scientific">Ostreobium quekettii</name>
    <dbReference type="NCBI Taxonomy" id="121088"/>
    <lineage>
        <taxon>Eukaryota</taxon>
        <taxon>Viridiplantae</taxon>
        <taxon>Chlorophyta</taxon>
        <taxon>core chlorophytes</taxon>
        <taxon>Ulvophyceae</taxon>
        <taxon>TCBD clade</taxon>
        <taxon>Bryopsidales</taxon>
        <taxon>Ostreobineae</taxon>
        <taxon>Ostreobiaceae</taxon>
        <taxon>Ostreobium</taxon>
    </lineage>
</organism>
<protein>
    <recommendedName>
        <fullName evidence="3">ATPase AAA-type core domain-containing protein</fullName>
    </recommendedName>
</protein>
<dbReference type="InterPro" id="IPR003960">
    <property type="entry name" value="ATPase_AAA_CS"/>
</dbReference>
<evidence type="ECO:0000256" key="1">
    <source>
        <dbReference type="RuleBase" id="RU003651"/>
    </source>
</evidence>
<evidence type="ECO:0000313" key="4">
    <source>
        <dbReference type="EMBL" id="CAD7700066.1"/>
    </source>
</evidence>
<reference evidence="4" key="1">
    <citation type="submission" date="2020-12" db="EMBL/GenBank/DDBJ databases">
        <authorList>
            <person name="Iha C."/>
        </authorList>
    </citation>
    <scope>NUCLEOTIDE SEQUENCE</scope>
</reference>
<dbReference type="Pfam" id="PF00004">
    <property type="entry name" value="AAA"/>
    <property type="match status" value="1"/>
</dbReference>
<accession>A0A8S1J2U9</accession>
<keyword evidence="1" id="KW-0547">Nucleotide-binding</keyword>
<dbReference type="PROSITE" id="PS00674">
    <property type="entry name" value="AAA"/>
    <property type="match status" value="1"/>
</dbReference>
<feature type="region of interest" description="Disordered" evidence="2">
    <location>
        <begin position="90"/>
        <end position="138"/>
    </location>
</feature>
<evidence type="ECO:0000313" key="5">
    <source>
        <dbReference type="Proteomes" id="UP000708148"/>
    </source>
</evidence>
<dbReference type="AlphaFoldDB" id="A0A8S1J2U9"/>
<dbReference type="InterPro" id="IPR027417">
    <property type="entry name" value="P-loop_NTPase"/>
</dbReference>
<dbReference type="InterPro" id="IPR050747">
    <property type="entry name" value="Mitochondrial_chaperone_BCS1"/>
</dbReference>
<dbReference type="SUPFAM" id="SSF52540">
    <property type="entry name" value="P-loop containing nucleoside triphosphate hydrolases"/>
    <property type="match status" value="1"/>
</dbReference>
<comment type="similarity">
    <text evidence="1">Belongs to the AAA ATPase family.</text>
</comment>
<evidence type="ECO:0000256" key="2">
    <source>
        <dbReference type="SAM" id="MobiDB-lite"/>
    </source>
</evidence>
<dbReference type="Gene3D" id="3.40.50.300">
    <property type="entry name" value="P-loop containing nucleotide triphosphate hydrolases"/>
    <property type="match status" value="1"/>
</dbReference>